<dbReference type="InterPro" id="IPR001849">
    <property type="entry name" value="PH_domain"/>
</dbReference>
<gene>
    <name evidence="9" type="primary">LOC108885782</name>
</gene>
<dbReference type="SMART" id="SM00233">
    <property type="entry name" value="PH"/>
    <property type="match status" value="1"/>
</dbReference>
<dbReference type="KEGG" id="lcf:108885782"/>
<feature type="region of interest" description="Disordered" evidence="6">
    <location>
        <begin position="2249"/>
        <end position="2304"/>
    </location>
</feature>
<dbReference type="CDD" id="cd10571">
    <property type="entry name" value="PH_beta_spectrin"/>
    <property type="match status" value="1"/>
</dbReference>
<dbReference type="GeneID" id="108885782"/>
<dbReference type="SUPFAM" id="SSF50729">
    <property type="entry name" value="PH domain-like"/>
    <property type="match status" value="1"/>
</dbReference>
<dbReference type="Pfam" id="PF00169">
    <property type="entry name" value="PH"/>
    <property type="match status" value="1"/>
</dbReference>
<evidence type="ECO:0000259" key="7">
    <source>
        <dbReference type="PROSITE" id="PS50003"/>
    </source>
</evidence>
<feature type="compositionally biased region" description="Polar residues" evidence="6">
    <location>
        <begin position="589"/>
        <end position="608"/>
    </location>
</feature>
<dbReference type="InterPro" id="IPR002017">
    <property type="entry name" value="Spectrin_repeat"/>
</dbReference>
<dbReference type="SMART" id="SM00150">
    <property type="entry name" value="SPEC"/>
    <property type="match status" value="6"/>
</dbReference>
<feature type="region of interest" description="Disordered" evidence="6">
    <location>
        <begin position="1479"/>
        <end position="1498"/>
    </location>
</feature>
<sequence>MSESIVRKVQPFTIGTRLSVPAVPKCQDFTQSYLQSPSLDNCTLQHNLNSLYLSRSQVCAHGPCLVSPIVKQVAPMKHNQEHMAAEDHLNQNVASPSAVSRSIKKITISGKERSENKITVGPAQLSIAGSTSENNNNNNNVTSTSDPHLPRIVGVSCENKPNSQFKVLLRKDSGSDEFQPTHGQTRLKLNGDKSVQQISVPESQRKESHLHRQNEASAAVTSQSDCFTQRNSLFNKEVLQAEAWIKGKLQDLKDGCNIQHCPLQDWEEASQTLQRDLKDFENTLIQLNQMGEQLICKLNPTSDLVKKQLSQLRDQWQTLKQMAANQTRALGGAKNLQEFNKKVDRLEAWIKEKQEEEQSLVNVLGENVDKMQLTRRILDLKQDEQLYRNLHEEINHLALKLEKQGKTDGKNISSRRKHINKMWLKVQSHLKNYHENLQLALEVSSFYQQADNTLFAINNMRKSLSASIEVDSFGDREIRDIASQIMMLDVSVSQLSNLHPALAAGVTQKQSEVKDCWALLQKVFRSDRTTLCPSGSTFTREDADPLTPAREPQCNVGTETQRIMGKEVKEEQNRLKGCVSTVECGSGRRTPSSQSQEQQSVNHTSSPMGDSPACAHDVIVRHQLKGESRKPRAEPKVATASQGHPQLHVQLQKFTVSADKTLSWLKDNVSMATQVCSVASFEGLEAARRCQHSLEQEILTNRARIEVVKREGRGLVRAQHPGSTKIEEFLGQLEVLWEELRRRHQRNAMFLQVSEELGFRVVKVLQALGSLEAWLESVELSMKESALAGDPETMSMAERESCLLEKEVAARSLELSALRQEVDRLHGHSHPHTRCLPARMEEVERKYHRVQSALTQQSSELQDTRMLTEFLERVELEESQDGCQFSLGQPLHSEISSAPTLLGLQSSSSGEPLIESMGDPVEELREAVEMLNDTVRERGRSQSHDQAIQELLSKHASLAVRVEECLCYSKELSLDILERETDMAVQCEPDRCGLEALQEKQDHLEIDYEVIREEVKEMEDLASRLEELCPERVHALGAKIQATLQAWTELGKSVTENKSRLHEFVQLQDFFRSYLAMISWTEDTRSCIFSDTALHLGKDGQRPLAAELDMQIELKFEEFDELAATGRNLLAKDHHLTQMVRERIEELRSMLGWILVHWRAQKQQWLHKKSRQEPSQDNIYSEATTCSPLTESSAPELEAHQSHRSPVVSSDEDKLKAAGDSQPSSPLPREAEKEEEKQVEDGYEVMNSIGPRGGEASSAESPKPSIVVLKEPSSPALGGTVNLILSFGNTGDSQVQVLDPPERTEEVVEDTSEPVHRPTVPQSSACKNFWRRCQGLLENTLGSLKRKRKIYRQSANEVSTYLHVKDNNLAAAPVYESITLPRQKSRSAASASPTFSPSSSSSPPSSAPAPQTTNVTFHPLTGSGSSSIFSSLKRMGKKRKRKRDARRHTIQKIMGVEEQTEGMPHYACETVTYDTHTWPLKEDRRKKSSPKGPASGDGVEAIAYMKNPLLKDIDTECSGEYSITPYAVSEGPTTLSSTSQVRSHCRFLSLGSVLSFDLPKDMTLIPSIQDIITIAPPESKKAAGTDPDPHSQRHSALSSFKQTRPTPAVTHSSSDISFSDTQTAAVVEKALSDVDKSSQPPPPLSPGEDEDQTVPCNDLSRTQFSLHEEAEQEWDKMSSDVKTSTADRDGTSQLRQPPIYVNQTQSAAAHKHECPSVHTLIRDLNGHQYHKCARPQSLREESPGLQCLSQASHMVVNLKSTVSVSVRQDSVDSGISTSSSIKVCTDAPCPDISQPKGVVGRLMSLEVGGIDCTKTRENSVTSSGPSPDAAEQETEPVHLDHQQFEEEEEELEDIWNQTTNYRQSICSDIMYQPNQEDSVPSDQSREPHSRSPSPKTPAVLYRNLVTASAPNLLVAEFKLPSYIQSLLGYDKEQSPKGHLPPLAVGDRRSWAAFPNREPAAAKTAVTVNETASDPVKLPDVGDNQRYIYQYREDEEEEEEVEEAKVGEEVDENTGCSKDQSMSLLSVHMDLNGACQQRKASQSWDDMEKQEELMATGGRCFTLAGKPEMQSMEGTLERKHKLQLGGKKAPSRGWNSYHAVLYRHTLCFYQDRKDTLRSSACGLPLNLMGAECSPAPEYTKKPNCFGLRLRDGSEYLLNAPSRFMMKKWMMKIQANTGHSESVSSISSVPVDQGLPISLNPSLCSGCHGLVKCHCPSRHDVTSTFPRRKPPGVAQTKEIVVLTREFSQMPQSHLRSLDEQSTVSSSHGGCCDDDDEGRVKQTVTHRLSGASSDNSPHSPVFSGQDWLSNKRRSHSFTSAAYQKIKPVSQAPGGLERGSNYCVTLVVGDKSSDSTSISRSSEPPLLAAAGWQQDTHQESALRSYASLPRPRNKSVFKKFFGKRDL</sequence>
<dbReference type="SUPFAM" id="SSF46966">
    <property type="entry name" value="Spectrin repeat"/>
    <property type="match status" value="4"/>
</dbReference>
<dbReference type="Gene3D" id="2.30.29.30">
    <property type="entry name" value="Pleckstrin-homology domain (PH domain)/Phosphotyrosine-binding domain (PTB)"/>
    <property type="match status" value="1"/>
</dbReference>
<dbReference type="Proteomes" id="UP000694890">
    <property type="component" value="Linkage group LG16_LG22"/>
</dbReference>
<feature type="compositionally biased region" description="Basic and acidic residues" evidence="6">
    <location>
        <begin position="1578"/>
        <end position="1591"/>
    </location>
</feature>
<evidence type="ECO:0000256" key="5">
    <source>
        <dbReference type="SAM" id="Coils"/>
    </source>
</evidence>
<feature type="compositionally biased region" description="Low complexity" evidence="6">
    <location>
        <begin position="1422"/>
        <end position="1433"/>
    </location>
</feature>
<feature type="coiled-coil region" evidence="5">
    <location>
        <begin position="263"/>
        <end position="290"/>
    </location>
</feature>
<evidence type="ECO:0000256" key="4">
    <source>
        <dbReference type="ARBA" id="ARBA00023203"/>
    </source>
</evidence>
<dbReference type="PANTHER" id="PTHR11915">
    <property type="entry name" value="SPECTRIN/FILAMIN RELATED CYTOSKELETAL PROTEIN"/>
    <property type="match status" value="1"/>
</dbReference>
<feature type="region of interest" description="Disordered" evidence="6">
    <location>
        <begin position="1187"/>
        <end position="1263"/>
    </location>
</feature>
<evidence type="ECO:0000256" key="3">
    <source>
        <dbReference type="ARBA" id="ARBA00022737"/>
    </source>
</evidence>
<feature type="region of interest" description="Disordered" evidence="6">
    <location>
        <begin position="1668"/>
        <end position="1697"/>
    </location>
</feature>
<evidence type="ECO:0000313" key="9">
    <source>
        <dbReference type="RefSeq" id="XP_018535752.1"/>
    </source>
</evidence>
<dbReference type="Pfam" id="PF00435">
    <property type="entry name" value="Spectrin"/>
    <property type="match status" value="3"/>
</dbReference>
<feature type="compositionally biased region" description="Polar residues" evidence="6">
    <location>
        <begin position="2279"/>
        <end position="2295"/>
    </location>
</feature>
<dbReference type="Gene3D" id="1.20.58.60">
    <property type="match status" value="4"/>
</dbReference>
<dbReference type="GO" id="GO:0051693">
    <property type="term" value="P:actin filament capping"/>
    <property type="evidence" value="ECO:0007669"/>
    <property type="project" value="UniProtKB-KW"/>
</dbReference>
<dbReference type="PRINTS" id="PR00683">
    <property type="entry name" value="SPECTRINPH"/>
</dbReference>
<reference evidence="9" key="1">
    <citation type="submission" date="2025-08" db="UniProtKB">
        <authorList>
            <consortium name="RefSeq"/>
        </authorList>
    </citation>
    <scope>IDENTIFICATION</scope>
    <source>
        <tissue evidence="9">Brain</tissue>
    </source>
</reference>
<feature type="compositionally biased region" description="Basic and acidic residues" evidence="6">
    <location>
        <begin position="1668"/>
        <end position="1690"/>
    </location>
</feature>
<feature type="coiled-coil region" evidence="5">
    <location>
        <begin position="994"/>
        <end position="1028"/>
    </location>
</feature>
<comment type="similarity">
    <text evidence="1">Belongs to the spectrin family.</text>
</comment>
<feature type="region of interest" description="Disordered" evidence="6">
    <location>
        <begin position="1813"/>
        <end position="1852"/>
    </location>
</feature>
<dbReference type="RefSeq" id="XP_018535752.1">
    <property type="nucleotide sequence ID" value="XM_018680236.2"/>
</dbReference>
<dbReference type="PROSITE" id="PS50003">
    <property type="entry name" value="PH_DOMAIN"/>
    <property type="match status" value="1"/>
</dbReference>
<accession>A0AAJ7V4F0</accession>
<keyword evidence="2" id="KW-0117">Actin capping</keyword>
<feature type="compositionally biased region" description="Polar residues" evidence="6">
    <location>
        <begin position="1594"/>
        <end position="1624"/>
    </location>
</feature>
<dbReference type="GO" id="GO:0005543">
    <property type="term" value="F:phospholipid binding"/>
    <property type="evidence" value="ECO:0007669"/>
    <property type="project" value="InterPro"/>
</dbReference>
<feature type="region of interest" description="Disordered" evidence="6">
    <location>
        <begin position="127"/>
        <end position="149"/>
    </location>
</feature>
<dbReference type="GO" id="GO:0003779">
    <property type="term" value="F:actin binding"/>
    <property type="evidence" value="ECO:0007669"/>
    <property type="project" value="UniProtKB-KW"/>
</dbReference>
<feature type="region of interest" description="Disordered" evidence="6">
    <location>
        <begin position="1873"/>
        <end position="1897"/>
    </location>
</feature>
<feature type="region of interest" description="Disordered" evidence="6">
    <location>
        <begin position="1992"/>
        <end position="2015"/>
    </location>
</feature>
<dbReference type="InterPro" id="IPR011993">
    <property type="entry name" value="PH-like_dom_sf"/>
</dbReference>
<feature type="compositionally biased region" description="Basic and acidic residues" evidence="6">
    <location>
        <begin position="1835"/>
        <end position="1844"/>
    </location>
</feature>
<feature type="compositionally biased region" description="Acidic residues" evidence="6">
    <location>
        <begin position="1992"/>
        <end position="2001"/>
    </location>
</feature>
<feature type="region of interest" description="Disordered" evidence="6">
    <location>
        <begin position="1578"/>
        <end position="1656"/>
    </location>
</feature>
<evidence type="ECO:0000256" key="1">
    <source>
        <dbReference type="ARBA" id="ARBA00006826"/>
    </source>
</evidence>
<feature type="compositionally biased region" description="Basic residues" evidence="6">
    <location>
        <begin position="1434"/>
        <end position="1450"/>
    </location>
</feature>
<keyword evidence="4" id="KW-0009">Actin-binding</keyword>
<evidence type="ECO:0000256" key="6">
    <source>
        <dbReference type="SAM" id="MobiDB-lite"/>
    </source>
</evidence>
<feature type="region of interest" description="Disordered" evidence="6">
    <location>
        <begin position="1382"/>
        <end position="1450"/>
    </location>
</feature>
<dbReference type="InterPro" id="IPR018159">
    <property type="entry name" value="Spectrin/alpha-actinin"/>
</dbReference>
<dbReference type="CDD" id="cd00176">
    <property type="entry name" value="SPEC"/>
    <property type="match status" value="3"/>
</dbReference>
<feature type="compositionally biased region" description="Low complexity" evidence="6">
    <location>
        <begin position="1386"/>
        <end position="1410"/>
    </location>
</feature>
<proteinExistence type="inferred from homology"/>
<feature type="compositionally biased region" description="Polar residues" evidence="6">
    <location>
        <begin position="1873"/>
        <end position="1882"/>
    </location>
</feature>
<protein>
    <submittedName>
        <fullName evidence="9">Uncharacterized protein LOC108885782 isoform X1</fullName>
    </submittedName>
</protein>
<feature type="compositionally biased region" description="Polar residues" evidence="6">
    <location>
        <begin position="2249"/>
        <end position="2265"/>
    </location>
</feature>
<feature type="region of interest" description="Disordered" evidence="6">
    <location>
        <begin position="582"/>
        <end position="613"/>
    </location>
</feature>
<evidence type="ECO:0000256" key="2">
    <source>
        <dbReference type="ARBA" id="ARBA00022467"/>
    </source>
</evidence>
<feature type="domain" description="PH" evidence="7">
    <location>
        <begin position="2068"/>
        <end position="2176"/>
    </location>
</feature>
<keyword evidence="5" id="KW-0175">Coiled coil</keyword>
<name>A0AAJ7V4F0_LATCA</name>
<dbReference type="InterPro" id="IPR001605">
    <property type="entry name" value="PH_dom-spectrin-type"/>
</dbReference>
<keyword evidence="3" id="KW-0677">Repeat</keyword>
<feature type="compositionally biased region" description="Basic and acidic residues" evidence="6">
    <location>
        <begin position="1229"/>
        <end position="1240"/>
    </location>
</feature>
<dbReference type="FunFam" id="2.30.29.30:FF:000024">
    <property type="entry name" value="Spectrin beta chain"/>
    <property type="match status" value="1"/>
</dbReference>
<feature type="region of interest" description="Disordered" evidence="6">
    <location>
        <begin position="2348"/>
        <end position="2370"/>
    </location>
</feature>
<evidence type="ECO:0000313" key="8">
    <source>
        <dbReference type="Proteomes" id="UP000694890"/>
    </source>
</evidence>
<organism evidence="8 9">
    <name type="scientific">Lates calcarifer</name>
    <name type="common">Barramundi</name>
    <name type="synonym">Holocentrus calcarifer</name>
    <dbReference type="NCBI Taxonomy" id="8187"/>
    <lineage>
        <taxon>Eukaryota</taxon>
        <taxon>Metazoa</taxon>
        <taxon>Chordata</taxon>
        <taxon>Craniata</taxon>
        <taxon>Vertebrata</taxon>
        <taxon>Euteleostomi</taxon>
        <taxon>Actinopterygii</taxon>
        <taxon>Neopterygii</taxon>
        <taxon>Teleostei</taxon>
        <taxon>Neoteleostei</taxon>
        <taxon>Acanthomorphata</taxon>
        <taxon>Carangaria</taxon>
        <taxon>Carangaria incertae sedis</taxon>
        <taxon>Centropomidae</taxon>
        <taxon>Lates</taxon>
    </lineage>
</organism>